<dbReference type="PANTHER" id="PTHR34846:SF11">
    <property type="entry name" value="4-CARBOXYMUCONOLACTONE DECARBOXYLASE FAMILY PROTEIN (AFU_ORTHOLOGUE AFUA_6G11590)"/>
    <property type="match status" value="1"/>
</dbReference>
<evidence type="ECO:0000259" key="1">
    <source>
        <dbReference type="Pfam" id="PF02627"/>
    </source>
</evidence>
<protein>
    <submittedName>
        <fullName evidence="2">AhpD-like protein</fullName>
    </submittedName>
</protein>
<dbReference type="Gene3D" id="1.20.1290.10">
    <property type="entry name" value="AhpD-like"/>
    <property type="match status" value="1"/>
</dbReference>
<dbReference type="SUPFAM" id="SSF69118">
    <property type="entry name" value="AhpD-like"/>
    <property type="match status" value="1"/>
</dbReference>
<dbReference type="GO" id="GO:0051920">
    <property type="term" value="F:peroxiredoxin activity"/>
    <property type="evidence" value="ECO:0007669"/>
    <property type="project" value="InterPro"/>
</dbReference>
<evidence type="ECO:0000313" key="2">
    <source>
        <dbReference type="EMBL" id="ORY26781.1"/>
    </source>
</evidence>
<dbReference type="PANTHER" id="PTHR34846">
    <property type="entry name" value="4-CARBOXYMUCONOLACTONE DECARBOXYLASE FAMILY PROTEIN (AFU_ORTHOLOGUE AFUA_6G11590)"/>
    <property type="match status" value="1"/>
</dbReference>
<dbReference type="InterPro" id="IPR003779">
    <property type="entry name" value="CMD-like"/>
</dbReference>
<comment type="caution">
    <text evidence="2">The sequence shown here is derived from an EMBL/GenBank/DDBJ whole genome shotgun (WGS) entry which is preliminary data.</text>
</comment>
<feature type="domain" description="Carboxymuconolactone decarboxylase-like" evidence="1">
    <location>
        <begin position="56"/>
        <end position="106"/>
    </location>
</feature>
<dbReference type="AlphaFoldDB" id="A0A1Y2AW17"/>
<keyword evidence="3" id="KW-1185">Reference proteome</keyword>
<dbReference type="Proteomes" id="UP000193986">
    <property type="component" value="Unassembled WGS sequence"/>
</dbReference>
<dbReference type="InParanoid" id="A0A1Y2AW17"/>
<sequence length="199" mass="22027">MPRIPFPKLEDAPKEYQEQVAKFPALRLNILSMWSHAPATIELAALWGRQQFTSLALSPAERELVILVTGACAKSEYEVAQHVPMALQAGCSKIQVEQVVARGAEPEFPSNVAEGVFNEKETVLLKWIRAVAAGPVVSDELMDPVKQLYTNREITEALTLHGFYYMLARLTTVLEIPIDEDGSFDGLKVLSAMSSLDKK</sequence>
<dbReference type="EMBL" id="MCFC01000044">
    <property type="protein sequence ID" value="ORY26781.1"/>
    <property type="molecule type" value="Genomic_DNA"/>
</dbReference>
<dbReference type="OrthoDB" id="2567457at2759"/>
<reference evidence="2 3" key="1">
    <citation type="submission" date="2016-07" db="EMBL/GenBank/DDBJ databases">
        <title>Pervasive Adenine N6-methylation of Active Genes in Fungi.</title>
        <authorList>
            <consortium name="DOE Joint Genome Institute"/>
            <person name="Mondo S.J."/>
            <person name="Dannebaum R.O."/>
            <person name="Kuo R.C."/>
            <person name="Labutti K."/>
            <person name="Haridas S."/>
            <person name="Kuo A."/>
            <person name="Salamov A."/>
            <person name="Ahrendt S.R."/>
            <person name="Lipzen A."/>
            <person name="Sullivan W."/>
            <person name="Andreopoulos W.B."/>
            <person name="Clum A."/>
            <person name="Lindquist E."/>
            <person name="Daum C."/>
            <person name="Ramamoorthy G.K."/>
            <person name="Gryganskyi A."/>
            <person name="Culley D."/>
            <person name="Magnuson J.K."/>
            <person name="James T.Y."/>
            <person name="O'Malley M.A."/>
            <person name="Stajich J.E."/>
            <person name="Spatafora J.W."/>
            <person name="Visel A."/>
            <person name="Grigoriev I.V."/>
        </authorList>
    </citation>
    <scope>NUCLEOTIDE SEQUENCE [LARGE SCALE GENOMIC DNA]</scope>
    <source>
        <strain evidence="2 3">68-887.2</strain>
    </source>
</reference>
<dbReference type="Pfam" id="PF02627">
    <property type="entry name" value="CMD"/>
    <property type="match status" value="1"/>
</dbReference>
<dbReference type="InterPro" id="IPR029032">
    <property type="entry name" value="AhpD-like"/>
</dbReference>
<accession>A0A1Y2AW17</accession>
<gene>
    <name evidence="2" type="ORF">BCR39DRAFT_540195</name>
</gene>
<name>A0A1Y2AW17_9TREE</name>
<organism evidence="2 3">
    <name type="scientific">Naematelia encephala</name>
    <dbReference type="NCBI Taxonomy" id="71784"/>
    <lineage>
        <taxon>Eukaryota</taxon>
        <taxon>Fungi</taxon>
        <taxon>Dikarya</taxon>
        <taxon>Basidiomycota</taxon>
        <taxon>Agaricomycotina</taxon>
        <taxon>Tremellomycetes</taxon>
        <taxon>Tremellales</taxon>
        <taxon>Naemateliaceae</taxon>
        <taxon>Naematelia</taxon>
    </lineage>
</organism>
<evidence type="ECO:0000313" key="3">
    <source>
        <dbReference type="Proteomes" id="UP000193986"/>
    </source>
</evidence>
<proteinExistence type="predicted"/>